<dbReference type="AlphaFoldDB" id="A0A9X2PPF2"/>
<protein>
    <recommendedName>
        <fullName evidence="4 5">Small ribosomal subunit protein bS21</fullName>
    </recommendedName>
</protein>
<evidence type="ECO:0000256" key="1">
    <source>
        <dbReference type="ARBA" id="ARBA00006640"/>
    </source>
</evidence>
<dbReference type="PRINTS" id="PR00976">
    <property type="entry name" value="RIBOSOMALS21"/>
</dbReference>
<gene>
    <name evidence="5" type="primary">rpsU</name>
    <name evidence="11" type="ORF">GGP45_001108</name>
    <name evidence="9" type="ORF">GGP61_001725</name>
    <name evidence="8" type="ORF">GGP71_003014</name>
    <name evidence="10" type="ORF">GGP83_002313</name>
</gene>
<dbReference type="EMBL" id="JANUBB010000009">
    <property type="protein sequence ID" value="MCS3952346.1"/>
    <property type="molecule type" value="Genomic_DNA"/>
</dbReference>
<feature type="region of interest" description="Disordered" evidence="7">
    <location>
        <begin position="34"/>
        <end position="70"/>
    </location>
</feature>
<evidence type="ECO:0000313" key="10">
    <source>
        <dbReference type="EMBL" id="MCS3952346.1"/>
    </source>
</evidence>
<proteinExistence type="inferred from homology"/>
<keyword evidence="3 5" id="KW-0687">Ribonucleoprotein</keyword>
<evidence type="ECO:0000313" key="12">
    <source>
        <dbReference type="Proteomes" id="UP001155057"/>
    </source>
</evidence>
<reference evidence="9" key="1">
    <citation type="submission" date="2022-08" db="EMBL/GenBank/DDBJ databases">
        <title>Genomic Encyclopedia of Type Strains, Phase V (KMG-V): Genome sequencing to study the core and pangenomes of soil and plant-associated prokaryotes.</title>
        <authorList>
            <person name="Whitman W."/>
        </authorList>
    </citation>
    <scope>NUCLEOTIDE SEQUENCE</scope>
    <source>
        <strain evidence="8">0</strain>
        <strain evidence="10">SP2017</strain>
        <strain evidence="11">SP3026</strain>
        <strain evidence="9">SP3049</strain>
    </source>
</reference>
<dbReference type="GO" id="GO:0006412">
    <property type="term" value="P:translation"/>
    <property type="evidence" value="ECO:0007669"/>
    <property type="project" value="UniProtKB-UniRule"/>
</dbReference>
<evidence type="ECO:0000313" key="8">
    <source>
        <dbReference type="EMBL" id="MCS3679071.1"/>
    </source>
</evidence>
<dbReference type="EMBL" id="JANUAE010000005">
    <property type="protein sequence ID" value="MCS3710121.1"/>
    <property type="molecule type" value="Genomic_DNA"/>
</dbReference>
<evidence type="ECO:0000313" key="11">
    <source>
        <dbReference type="EMBL" id="MCS4120766.1"/>
    </source>
</evidence>
<sequence length="70" mass="8882">MAVGVKVRNNEDIDRALKRFRRQVNRSRVLQEYRQNMTYMKPSEEKRLEEKRSRRRRHRQRKRGDNRKRK</sequence>
<evidence type="ECO:0000256" key="6">
    <source>
        <dbReference type="RuleBase" id="RU000667"/>
    </source>
</evidence>
<dbReference type="GO" id="GO:0003735">
    <property type="term" value="F:structural constituent of ribosome"/>
    <property type="evidence" value="ECO:0007669"/>
    <property type="project" value="InterPro"/>
</dbReference>
<dbReference type="GO" id="GO:0005840">
    <property type="term" value="C:ribosome"/>
    <property type="evidence" value="ECO:0007669"/>
    <property type="project" value="UniProtKB-KW"/>
</dbReference>
<dbReference type="GeneID" id="83728081"/>
<evidence type="ECO:0000256" key="3">
    <source>
        <dbReference type="ARBA" id="ARBA00023274"/>
    </source>
</evidence>
<dbReference type="Proteomes" id="UP001155057">
    <property type="component" value="Unassembled WGS sequence"/>
</dbReference>
<dbReference type="EMBL" id="JANUBL010000002">
    <property type="protein sequence ID" value="MCS4120766.1"/>
    <property type="molecule type" value="Genomic_DNA"/>
</dbReference>
<feature type="compositionally biased region" description="Basic and acidic residues" evidence="7">
    <location>
        <begin position="42"/>
        <end position="52"/>
    </location>
</feature>
<dbReference type="Proteomes" id="UP001155144">
    <property type="component" value="Unassembled WGS sequence"/>
</dbReference>
<dbReference type="EMBL" id="JANUAU010000011">
    <property type="protein sequence ID" value="MCS3679071.1"/>
    <property type="molecule type" value="Genomic_DNA"/>
</dbReference>
<dbReference type="Gene3D" id="1.20.5.1150">
    <property type="entry name" value="Ribosomal protein S8"/>
    <property type="match status" value="1"/>
</dbReference>
<dbReference type="Pfam" id="PF01165">
    <property type="entry name" value="Ribosomal_S21"/>
    <property type="match status" value="1"/>
</dbReference>
<dbReference type="Proteomes" id="UP001155010">
    <property type="component" value="Unassembled WGS sequence"/>
</dbReference>
<evidence type="ECO:0000256" key="7">
    <source>
        <dbReference type="SAM" id="MobiDB-lite"/>
    </source>
</evidence>
<keyword evidence="2 5" id="KW-0689">Ribosomal protein</keyword>
<dbReference type="InterPro" id="IPR038380">
    <property type="entry name" value="Ribosomal_bS21_sf"/>
</dbReference>
<dbReference type="NCBIfam" id="TIGR00030">
    <property type="entry name" value="S21p"/>
    <property type="match status" value="1"/>
</dbReference>
<comment type="caution">
    <text evidence="9">The sequence shown here is derived from an EMBL/GenBank/DDBJ whole genome shotgun (WGS) entry which is preliminary data.</text>
</comment>
<name>A0A9X2PPF2_9BACT</name>
<dbReference type="InterPro" id="IPR001911">
    <property type="entry name" value="Ribosomal_bS21"/>
</dbReference>
<evidence type="ECO:0000256" key="5">
    <source>
        <dbReference type="HAMAP-Rule" id="MF_00358"/>
    </source>
</evidence>
<accession>A0A9X2PPF2</accession>
<dbReference type="Proteomes" id="UP001155027">
    <property type="component" value="Unassembled WGS sequence"/>
</dbReference>
<dbReference type="GO" id="GO:1990904">
    <property type="term" value="C:ribonucleoprotein complex"/>
    <property type="evidence" value="ECO:0007669"/>
    <property type="project" value="UniProtKB-KW"/>
</dbReference>
<feature type="compositionally biased region" description="Basic residues" evidence="7">
    <location>
        <begin position="53"/>
        <end position="70"/>
    </location>
</feature>
<evidence type="ECO:0000256" key="2">
    <source>
        <dbReference type="ARBA" id="ARBA00022980"/>
    </source>
</evidence>
<dbReference type="RefSeq" id="WP_013061703.1">
    <property type="nucleotide sequence ID" value="NZ_CALTRV010000008.1"/>
</dbReference>
<comment type="similarity">
    <text evidence="1 5 6">Belongs to the bacterial ribosomal protein bS21 family.</text>
</comment>
<dbReference type="HAMAP" id="MF_00358">
    <property type="entry name" value="Ribosomal_bS21"/>
    <property type="match status" value="1"/>
</dbReference>
<evidence type="ECO:0000256" key="4">
    <source>
        <dbReference type="ARBA" id="ARBA00035135"/>
    </source>
</evidence>
<evidence type="ECO:0000313" key="9">
    <source>
        <dbReference type="EMBL" id="MCS3710121.1"/>
    </source>
</evidence>
<organism evidence="9 12">
    <name type="scientific">Salinibacter ruber</name>
    <dbReference type="NCBI Taxonomy" id="146919"/>
    <lineage>
        <taxon>Bacteria</taxon>
        <taxon>Pseudomonadati</taxon>
        <taxon>Rhodothermota</taxon>
        <taxon>Rhodothermia</taxon>
        <taxon>Rhodothermales</taxon>
        <taxon>Salinibacteraceae</taxon>
        <taxon>Salinibacter</taxon>
    </lineage>
</organism>